<organism evidence="1 2">
    <name type="scientific">Soonwooa buanensis</name>
    <dbReference type="NCBI Taxonomy" id="619805"/>
    <lineage>
        <taxon>Bacteria</taxon>
        <taxon>Pseudomonadati</taxon>
        <taxon>Bacteroidota</taxon>
        <taxon>Flavobacteriia</taxon>
        <taxon>Flavobacteriales</taxon>
        <taxon>Weeksellaceae</taxon>
        <taxon>Chryseobacterium group</taxon>
        <taxon>Soonwooa</taxon>
    </lineage>
</organism>
<evidence type="ECO:0000313" key="1">
    <source>
        <dbReference type="EMBL" id="SKC03784.1"/>
    </source>
</evidence>
<evidence type="ECO:0008006" key="3">
    <source>
        <dbReference type="Google" id="ProtNLM"/>
    </source>
</evidence>
<protein>
    <recommendedName>
        <fullName evidence="3">Lipoprotein</fullName>
    </recommendedName>
</protein>
<dbReference type="PROSITE" id="PS51257">
    <property type="entry name" value="PROKAR_LIPOPROTEIN"/>
    <property type="match status" value="1"/>
</dbReference>
<reference evidence="1 2" key="1">
    <citation type="submission" date="2017-02" db="EMBL/GenBank/DDBJ databases">
        <authorList>
            <person name="Peterson S.W."/>
        </authorList>
    </citation>
    <scope>NUCLEOTIDE SEQUENCE [LARGE SCALE GENOMIC DNA]</scope>
    <source>
        <strain evidence="1 2">DSM 22323</strain>
    </source>
</reference>
<gene>
    <name evidence="1" type="ORF">SAMN05660477_02562</name>
</gene>
<sequence>MKNSIIIQIFSVFIILISCQEKKEKQIIVDEKSGDSTVINSSIKTDSVTPEQRISDIKTWYSDAQNSMKSVDKNCGKAEEKWVYKLDKELSMDFVNRGSVCNLPNGIKVYSGEFNGYEWQQKLSYYFKNDKLFFVYYESAAESCYEENRIYYDENQRPIQFLFKTNDCDGNEASENKKIEDKKQQNDLTKIVDKQIVEIKRILEQKK</sequence>
<dbReference type="EMBL" id="FUYZ01000010">
    <property type="protein sequence ID" value="SKC03784.1"/>
    <property type="molecule type" value="Genomic_DNA"/>
</dbReference>
<name>A0A1T5G641_9FLAO</name>
<dbReference type="AlphaFoldDB" id="A0A1T5G641"/>
<evidence type="ECO:0000313" key="2">
    <source>
        <dbReference type="Proteomes" id="UP000191112"/>
    </source>
</evidence>
<proteinExistence type="predicted"/>
<accession>A0A1T5G641</accession>
<dbReference type="RefSeq" id="WP_079667756.1">
    <property type="nucleotide sequence ID" value="NZ_FUYZ01000010.1"/>
</dbReference>
<keyword evidence="2" id="KW-1185">Reference proteome</keyword>
<dbReference type="Proteomes" id="UP000191112">
    <property type="component" value="Unassembled WGS sequence"/>
</dbReference>
<dbReference type="OrthoDB" id="982169at2"/>